<dbReference type="OrthoDB" id="7307007at2"/>
<reference evidence="1 2" key="1">
    <citation type="submission" date="2018-05" db="EMBL/GenBank/DDBJ databases">
        <title>The draft genome of strain NS-104.</title>
        <authorList>
            <person name="Hang P."/>
            <person name="Jiang J."/>
        </authorList>
    </citation>
    <scope>NUCLEOTIDE SEQUENCE [LARGE SCALE GENOMIC DNA]</scope>
    <source>
        <strain evidence="1 2">NS-104</strain>
    </source>
</reference>
<comment type="caution">
    <text evidence="1">The sequence shown here is derived from an EMBL/GenBank/DDBJ whole genome shotgun (WGS) entry which is preliminary data.</text>
</comment>
<accession>A0A2U2DXU0</accession>
<sequence length="95" mass="10369">MPEHSAPAATWRGDIDALQFTAADHGGICLIHRLAFRSLVGRMPERADCLAYFSTHAENFATAARQKIAAQAVPPGRNFHLNSRDIRRALDGPSS</sequence>
<name>A0A2U2DXU0_9HYPH</name>
<evidence type="ECO:0000313" key="1">
    <source>
        <dbReference type="EMBL" id="PWE58131.1"/>
    </source>
</evidence>
<evidence type="ECO:0008006" key="3">
    <source>
        <dbReference type="Google" id="ProtNLM"/>
    </source>
</evidence>
<dbReference type="EMBL" id="QFBC01000001">
    <property type="protein sequence ID" value="PWE58131.1"/>
    <property type="molecule type" value="Genomic_DNA"/>
</dbReference>
<dbReference type="Proteomes" id="UP000245252">
    <property type="component" value="Unassembled WGS sequence"/>
</dbReference>
<proteinExistence type="predicted"/>
<keyword evidence="2" id="KW-1185">Reference proteome</keyword>
<evidence type="ECO:0000313" key="2">
    <source>
        <dbReference type="Proteomes" id="UP000245252"/>
    </source>
</evidence>
<dbReference type="RefSeq" id="WP_109456648.1">
    <property type="nucleotide sequence ID" value="NZ_QFBC01000001.1"/>
</dbReference>
<gene>
    <name evidence="1" type="ORF">DEM27_02805</name>
</gene>
<organism evidence="1 2">
    <name type="scientific">Metarhizobium album</name>
    <dbReference type="NCBI Taxonomy" id="2182425"/>
    <lineage>
        <taxon>Bacteria</taxon>
        <taxon>Pseudomonadati</taxon>
        <taxon>Pseudomonadota</taxon>
        <taxon>Alphaproteobacteria</taxon>
        <taxon>Hyphomicrobiales</taxon>
        <taxon>Rhizobiaceae</taxon>
        <taxon>Metarhizobium</taxon>
    </lineage>
</organism>
<dbReference type="AlphaFoldDB" id="A0A2U2DXU0"/>
<protein>
    <recommendedName>
        <fullName evidence="3">DUF1488 domain-containing protein</fullName>
    </recommendedName>
</protein>